<feature type="transmembrane region" description="Helical" evidence="1">
    <location>
        <begin position="42"/>
        <end position="61"/>
    </location>
</feature>
<dbReference type="AlphaFoldDB" id="A0A8H3R038"/>
<name>A0A8H3R038_9GLOM</name>
<keyword evidence="1" id="KW-1133">Transmembrane helix</keyword>
<evidence type="ECO:0000313" key="3">
    <source>
        <dbReference type="Proteomes" id="UP000615446"/>
    </source>
</evidence>
<reference evidence="2" key="1">
    <citation type="submission" date="2019-10" db="EMBL/GenBank/DDBJ databases">
        <title>Conservation and host-specific expression of non-tandemly repeated heterogenous ribosome RNA gene in arbuscular mycorrhizal fungi.</title>
        <authorList>
            <person name="Maeda T."/>
            <person name="Kobayashi Y."/>
            <person name="Nakagawa T."/>
            <person name="Ezawa T."/>
            <person name="Yamaguchi K."/>
            <person name="Bino T."/>
            <person name="Nishimoto Y."/>
            <person name="Shigenobu S."/>
            <person name="Kawaguchi M."/>
        </authorList>
    </citation>
    <scope>NUCLEOTIDE SEQUENCE</scope>
    <source>
        <strain evidence="2">HR1</strain>
    </source>
</reference>
<protein>
    <submittedName>
        <fullName evidence="2">Uncharacterized protein</fullName>
    </submittedName>
</protein>
<gene>
    <name evidence="2" type="ORF">RCL2_002495600</name>
</gene>
<dbReference type="EMBL" id="BLAL01000268">
    <property type="protein sequence ID" value="GES98406.1"/>
    <property type="molecule type" value="Genomic_DNA"/>
</dbReference>
<keyword evidence="1" id="KW-0472">Membrane</keyword>
<evidence type="ECO:0000256" key="1">
    <source>
        <dbReference type="SAM" id="Phobius"/>
    </source>
</evidence>
<organism evidence="2 3">
    <name type="scientific">Rhizophagus clarus</name>
    <dbReference type="NCBI Taxonomy" id="94130"/>
    <lineage>
        <taxon>Eukaryota</taxon>
        <taxon>Fungi</taxon>
        <taxon>Fungi incertae sedis</taxon>
        <taxon>Mucoromycota</taxon>
        <taxon>Glomeromycotina</taxon>
        <taxon>Glomeromycetes</taxon>
        <taxon>Glomerales</taxon>
        <taxon>Glomeraceae</taxon>
        <taxon>Rhizophagus</taxon>
    </lineage>
</organism>
<dbReference type="Proteomes" id="UP000615446">
    <property type="component" value="Unassembled WGS sequence"/>
</dbReference>
<evidence type="ECO:0000313" key="2">
    <source>
        <dbReference type="EMBL" id="GES98406.1"/>
    </source>
</evidence>
<sequence length="74" mass="8890">MKVLSSQLFIQICSYSNTVILIHNNFDYSITFILIRYILTPPLHYYIITLLRFLTLILHASRERIKKNKIKDYI</sequence>
<comment type="caution">
    <text evidence="2">The sequence shown here is derived from an EMBL/GenBank/DDBJ whole genome shotgun (WGS) entry which is preliminary data.</text>
</comment>
<keyword evidence="1" id="KW-0812">Transmembrane</keyword>
<proteinExistence type="predicted"/>
<accession>A0A8H3R038</accession>